<name>A0A6S7JIF2_PARCT</name>
<evidence type="ECO:0000313" key="1">
    <source>
        <dbReference type="EMBL" id="CAB4028780.1"/>
    </source>
</evidence>
<keyword evidence="2" id="KW-1185">Reference proteome</keyword>
<dbReference type="EMBL" id="CACRXK020015719">
    <property type="protein sequence ID" value="CAB4028780.1"/>
    <property type="molecule type" value="Genomic_DNA"/>
</dbReference>
<proteinExistence type="predicted"/>
<dbReference type="AlphaFoldDB" id="A0A6S7JIF2"/>
<reference evidence="1" key="1">
    <citation type="submission" date="2020-04" db="EMBL/GenBank/DDBJ databases">
        <authorList>
            <person name="Alioto T."/>
            <person name="Alioto T."/>
            <person name="Gomez Garrido J."/>
        </authorList>
    </citation>
    <scope>NUCLEOTIDE SEQUENCE</scope>
    <source>
        <strain evidence="1">A484AB</strain>
    </source>
</reference>
<accession>A0A6S7JIF2</accession>
<organism evidence="1 2">
    <name type="scientific">Paramuricea clavata</name>
    <name type="common">Red gorgonian</name>
    <name type="synonym">Violescent sea-whip</name>
    <dbReference type="NCBI Taxonomy" id="317549"/>
    <lineage>
        <taxon>Eukaryota</taxon>
        <taxon>Metazoa</taxon>
        <taxon>Cnidaria</taxon>
        <taxon>Anthozoa</taxon>
        <taxon>Octocorallia</taxon>
        <taxon>Malacalcyonacea</taxon>
        <taxon>Plexauridae</taxon>
        <taxon>Paramuricea</taxon>
    </lineage>
</organism>
<comment type="caution">
    <text evidence="1">The sequence shown here is derived from an EMBL/GenBank/DDBJ whole genome shotgun (WGS) entry which is preliminary data.</text>
</comment>
<protein>
    <submittedName>
        <fullName evidence="1">Uncharacterized protein</fullName>
    </submittedName>
</protein>
<sequence>MPLLDTDRDKRRFPQRDFKVSKSDIKTIEVFIKDYLILQYKGKTNKIKKPPLTTVEKSVFYEQVSTKL</sequence>
<evidence type="ECO:0000313" key="2">
    <source>
        <dbReference type="Proteomes" id="UP001152795"/>
    </source>
</evidence>
<gene>
    <name evidence="1" type="ORF">PACLA_8A059504</name>
</gene>
<dbReference type="Proteomes" id="UP001152795">
    <property type="component" value="Unassembled WGS sequence"/>
</dbReference>